<dbReference type="Proteomes" id="UP001217089">
    <property type="component" value="Unassembled WGS sequence"/>
</dbReference>
<feature type="region of interest" description="Disordered" evidence="1">
    <location>
        <begin position="1"/>
        <end position="69"/>
    </location>
</feature>
<gene>
    <name evidence="2" type="ORF">KUTeg_019589</name>
</gene>
<feature type="compositionally biased region" description="Low complexity" evidence="1">
    <location>
        <begin position="33"/>
        <end position="45"/>
    </location>
</feature>
<keyword evidence="3" id="KW-1185">Reference proteome</keyword>
<evidence type="ECO:0000313" key="2">
    <source>
        <dbReference type="EMBL" id="KAJ8303193.1"/>
    </source>
</evidence>
<accession>A0ABQ9EJ07</accession>
<protein>
    <submittedName>
        <fullName evidence="2">Uncharacterized protein</fullName>
    </submittedName>
</protein>
<name>A0ABQ9EJ07_TEGGR</name>
<evidence type="ECO:0000256" key="1">
    <source>
        <dbReference type="SAM" id="MobiDB-lite"/>
    </source>
</evidence>
<proteinExistence type="predicted"/>
<reference evidence="2 3" key="1">
    <citation type="submission" date="2022-12" db="EMBL/GenBank/DDBJ databases">
        <title>Chromosome-level genome of Tegillarca granosa.</title>
        <authorList>
            <person name="Kim J."/>
        </authorList>
    </citation>
    <scope>NUCLEOTIDE SEQUENCE [LARGE SCALE GENOMIC DNA]</scope>
    <source>
        <strain evidence="2">Teg-2019</strain>
        <tissue evidence="2">Adductor muscle</tissue>
    </source>
</reference>
<dbReference type="EMBL" id="JARBDR010000917">
    <property type="protein sequence ID" value="KAJ8303193.1"/>
    <property type="molecule type" value="Genomic_DNA"/>
</dbReference>
<evidence type="ECO:0000313" key="3">
    <source>
        <dbReference type="Proteomes" id="UP001217089"/>
    </source>
</evidence>
<comment type="caution">
    <text evidence="2">The sequence shown here is derived from an EMBL/GenBank/DDBJ whole genome shotgun (WGS) entry which is preliminary data.</text>
</comment>
<organism evidence="2 3">
    <name type="scientific">Tegillarca granosa</name>
    <name type="common">Malaysian cockle</name>
    <name type="synonym">Anadara granosa</name>
    <dbReference type="NCBI Taxonomy" id="220873"/>
    <lineage>
        <taxon>Eukaryota</taxon>
        <taxon>Metazoa</taxon>
        <taxon>Spiralia</taxon>
        <taxon>Lophotrochozoa</taxon>
        <taxon>Mollusca</taxon>
        <taxon>Bivalvia</taxon>
        <taxon>Autobranchia</taxon>
        <taxon>Pteriomorphia</taxon>
        <taxon>Arcoida</taxon>
        <taxon>Arcoidea</taxon>
        <taxon>Arcidae</taxon>
        <taxon>Tegillarca</taxon>
    </lineage>
</organism>
<sequence>MHIKIDNEPVRQPAPVAQRNKTASKPVSKPPVTKTNSNKQSSKPSQPEKKISPRQQPIQTPKGIGEYGDFSKNEASEEEVLGTIGKGHNAMSTVMSNRSKNLQIVRAMWTSGSTKVSCCRFCHQYEGSICDSRFVKCIKFKIVNILYTSKNKRLQNTAFLKGLYPRLLHQRISQN</sequence>